<evidence type="ECO:0000256" key="4">
    <source>
        <dbReference type="ARBA" id="ARBA00022833"/>
    </source>
</evidence>
<protein>
    <submittedName>
        <fullName evidence="12">Uncharacterized protein</fullName>
    </submittedName>
</protein>
<evidence type="ECO:0000256" key="7">
    <source>
        <dbReference type="PROSITE-ProRule" id="PRU00042"/>
    </source>
</evidence>
<feature type="domain" description="C2H2-type" evidence="10">
    <location>
        <begin position="459"/>
        <end position="482"/>
    </location>
</feature>
<evidence type="ECO:0000259" key="10">
    <source>
        <dbReference type="PROSITE" id="PS50157"/>
    </source>
</evidence>
<accession>A0A834MDZ8</accession>
<evidence type="ECO:0000256" key="6">
    <source>
        <dbReference type="ARBA" id="ARBA00037948"/>
    </source>
</evidence>
<dbReference type="GO" id="GO:0000978">
    <property type="term" value="F:RNA polymerase II cis-regulatory region sequence-specific DNA binding"/>
    <property type="evidence" value="ECO:0007669"/>
    <property type="project" value="TreeGrafter"/>
</dbReference>
<feature type="binding site" evidence="8">
    <location>
        <position position="58"/>
    </location>
    <ligand>
        <name>Zn(2+)</name>
        <dbReference type="ChEBI" id="CHEBI:29105"/>
    </ligand>
</feature>
<dbReference type="GO" id="GO:0005634">
    <property type="term" value="C:nucleus"/>
    <property type="evidence" value="ECO:0007669"/>
    <property type="project" value="InterPro"/>
</dbReference>
<dbReference type="SMART" id="SM00355">
    <property type="entry name" value="ZnF_C2H2"/>
    <property type="match status" value="9"/>
</dbReference>
<organism evidence="12 13">
    <name type="scientific">Rhynchophorus ferrugineus</name>
    <name type="common">Red palm weevil</name>
    <name type="synonym">Curculio ferrugineus</name>
    <dbReference type="NCBI Taxonomy" id="354439"/>
    <lineage>
        <taxon>Eukaryota</taxon>
        <taxon>Metazoa</taxon>
        <taxon>Ecdysozoa</taxon>
        <taxon>Arthropoda</taxon>
        <taxon>Hexapoda</taxon>
        <taxon>Insecta</taxon>
        <taxon>Pterygota</taxon>
        <taxon>Neoptera</taxon>
        <taxon>Endopterygota</taxon>
        <taxon>Coleoptera</taxon>
        <taxon>Polyphaga</taxon>
        <taxon>Cucujiformia</taxon>
        <taxon>Curculionidae</taxon>
        <taxon>Dryophthorinae</taxon>
        <taxon>Rhynchophorus</taxon>
    </lineage>
</organism>
<feature type="binding site" evidence="8">
    <location>
        <position position="14"/>
    </location>
    <ligand>
        <name>Zn(2+)</name>
        <dbReference type="ChEBI" id="CHEBI:29105"/>
    </ligand>
</feature>
<dbReference type="PROSITE" id="PS50157">
    <property type="entry name" value="ZINC_FINGER_C2H2_2"/>
    <property type="match status" value="6"/>
</dbReference>
<sequence>MTDFKNTDKNVEICRLCLGLTVTKMSIFTDDFAKMLEILTSLKVKPDDNLPKISCLKCAKDVKSAFLVRRRIIQSYRSFNNKLNRLELLFDNSSPSDKQLKNFNADGGTNNTHYTAKQSNEKNETENEYCDMDSPEELVNDTPLENIAPTLNVIIKTEVEKDPNILLEKPDGTEVKANDLTKLKLLQTKQKMNAWKSMNMKHQIQVLRWMEKKKANTKNITSQLATVPPKKREPLKMYCGICQIKFTNKIAFKNHMTRHKHKTCPVCDKQIRSTYLKKHMALHEQTPVICEVCGQTCKNACSLRMHFFYYHKNPSFCVCEDCGRSFRTKTKLLYHQRKDHTKERNYKCETCGKSFFLKIYLTKHINMKHMKLRPHICEYCGKGFSGRHALRTHVRQHTNEAPYHCNLCGERFKQRVSLRGHLKSRHSVEEENTVFCDTCGKGFASDVALDVHSRLHSEIKCPWCTDTFADKNYLEQHINTMHQNIPNNVVEDGGLKWINL</sequence>
<evidence type="ECO:0000256" key="9">
    <source>
        <dbReference type="SAM" id="MobiDB-lite"/>
    </source>
</evidence>
<dbReference type="PANTHER" id="PTHR24388">
    <property type="entry name" value="ZINC FINGER PROTEIN"/>
    <property type="match status" value="1"/>
</dbReference>
<feature type="domain" description="C2H2-type" evidence="10">
    <location>
        <begin position="375"/>
        <end position="402"/>
    </location>
</feature>
<dbReference type="GO" id="GO:0008270">
    <property type="term" value="F:zinc ion binding"/>
    <property type="evidence" value="ECO:0007669"/>
    <property type="project" value="UniProtKB-UniRule"/>
</dbReference>
<feature type="compositionally biased region" description="Polar residues" evidence="9">
    <location>
        <begin position="107"/>
        <end position="118"/>
    </location>
</feature>
<keyword evidence="13" id="KW-1185">Reference proteome</keyword>
<comment type="similarity">
    <text evidence="6">Belongs to the snail C2H2-type zinc-finger protein family.</text>
</comment>
<dbReference type="Pfam" id="PF13913">
    <property type="entry name" value="zf-C2HC_2"/>
    <property type="match status" value="1"/>
</dbReference>
<feature type="domain" description="ZAD" evidence="11">
    <location>
        <begin position="12"/>
        <end position="82"/>
    </location>
</feature>
<dbReference type="SUPFAM" id="SSF57716">
    <property type="entry name" value="Glucocorticoid receptor-like (DNA-binding domain)"/>
    <property type="match status" value="1"/>
</dbReference>
<evidence type="ECO:0000256" key="8">
    <source>
        <dbReference type="PROSITE-ProRule" id="PRU01263"/>
    </source>
</evidence>
<feature type="binding site" evidence="8">
    <location>
        <position position="17"/>
    </location>
    <ligand>
        <name>Zn(2+)</name>
        <dbReference type="ChEBI" id="CHEBI:29105"/>
    </ligand>
</feature>
<dbReference type="Proteomes" id="UP000625711">
    <property type="component" value="Unassembled WGS sequence"/>
</dbReference>
<evidence type="ECO:0000313" key="12">
    <source>
        <dbReference type="EMBL" id="KAF7280318.1"/>
    </source>
</evidence>
<dbReference type="InterPro" id="IPR013087">
    <property type="entry name" value="Znf_C2H2_type"/>
</dbReference>
<dbReference type="Pfam" id="PF13894">
    <property type="entry name" value="zf-C2H2_4"/>
    <property type="match status" value="1"/>
</dbReference>
<dbReference type="Pfam" id="PF00096">
    <property type="entry name" value="zf-C2H2"/>
    <property type="match status" value="3"/>
</dbReference>
<feature type="region of interest" description="Disordered" evidence="9">
    <location>
        <begin position="103"/>
        <end position="125"/>
    </location>
</feature>
<evidence type="ECO:0000256" key="5">
    <source>
        <dbReference type="ARBA" id="ARBA00023242"/>
    </source>
</evidence>
<dbReference type="Pfam" id="PF12874">
    <property type="entry name" value="zf-met"/>
    <property type="match status" value="1"/>
</dbReference>
<dbReference type="PROSITE" id="PS51915">
    <property type="entry name" value="ZAD"/>
    <property type="match status" value="1"/>
</dbReference>
<dbReference type="FunFam" id="3.30.160.60:FF:000065">
    <property type="entry name" value="B-cell CLL/lymphoma 6, member B"/>
    <property type="match status" value="1"/>
</dbReference>
<reference evidence="12" key="1">
    <citation type="submission" date="2020-08" db="EMBL/GenBank/DDBJ databases">
        <title>Genome sequencing and assembly of the red palm weevil Rhynchophorus ferrugineus.</title>
        <authorList>
            <person name="Dias G.B."/>
            <person name="Bergman C.M."/>
            <person name="Manee M."/>
        </authorList>
    </citation>
    <scope>NUCLEOTIDE SEQUENCE</scope>
    <source>
        <strain evidence="12">AA-2017</strain>
        <tissue evidence="12">Whole larva</tissue>
    </source>
</reference>
<keyword evidence="3 7" id="KW-0863">Zinc-finger</keyword>
<dbReference type="FunFam" id="3.30.160.60:FF:000446">
    <property type="entry name" value="Zinc finger protein"/>
    <property type="match status" value="1"/>
</dbReference>
<keyword evidence="5" id="KW-0539">Nucleus</keyword>
<dbReference type="InterPro" id="IPR012934">
    <property type="entry name" value="Znf_AD"/>
</dbReference>
<name>A0A834MDZ8_RHYFE</name>
<dbReference type="SUPFAM" id="SSF57667">
    <property type="entry name" value="beta-beta-alpha zinc fingers"/>
    <property type="match status" value="5"/>
</dbReference>
<feature type="domain" description="C2H2-type" evidence="10">
    <location>
        <begin position="403"/>
        <end position="431"/>
    </location>
</feature>
<evidence type="ECO:0000256" key="2">
    <source>
        <dbReference type="ARBA" id="ARBA00022737"/>
    </source>
</evidence>
<evidence type="ECO:0000256" key="1">
    <source>
        <dbReference type="ARBA" id="ARBA00022723"/>
    </source>
</evidence>
<keyword evidence="4 8" id="KW-0862">Zinc</keyword>
<dbReference type="InterPro" id="IPR050527">
    <property type="entry name" value="Snail/Krueppel_Znf"/>
</dbReference>
<gene>
    <name evidence="12" type="ORF">GWI33_006229</name>
</gene>
<evidence type="ECO:0000313" key="13">
    <source>
        <dbReference type="Proteomes" id="UP000625711"/>
    </source>
</evidence>
<evidence type="ECO:0000259" key="11">
    <source>
        <dbReference type="PROSITE" id="PS51915"/>
    </source>
</evidence>
<keyword evidence="2" id="KW-0677">Repeat</keyword>
<dbReference type="GO" id="GO:0000981">
    <property type="term" value="F:DNA-binding transcription factor activity, RNA polymerase II-specific"/>
    <property type="evidence" value="ECO:0007669"/>
    <property type="project" value="TreeGrafter"/>
</dbReference>
<feature type="domain" description="C2H2-type" evidence="10">
    <location>
        <begin position="434"/>
        <end position="461"/>
    </location>
</feature>
<feature type="binding site" evidence="8">
    <location>
        <position position="55"/>
    </location>
    <ligand>
        <name>Zn(2+)</name>
        <dbReference type="ChEBI" id="CHEBI:29105"/>
    </ligand>
</feature>
<evidence type="ECO:0000256" key="3">
    <source>
        <dbReference type="ARBA" id="ARBA00022771"/>
    </source>
</evidence>
<keyword evidence="1 8" id="KW-0479">Metal-binding</keyword>
<dbReference type="PROSITE" id="PS00028">
    <property type="entry name" value="ZINC_FINGER_C2H2_1"/>
    <property type="match status" value="6"/>
</dbReference>
<dbReference type="PANTHER" id="PTHR24388:SF53">
    <property type="entry name" value="CHORION TRANSCRIPTION FACTOR CF2-RELATED"/>
    <property type="match status" value="1"/>
</dbReference>
<dbReference type="OrthoDB" id="6077919at2759"/>
<feature type="domain" description="C2H2-type" evidence="10">
    <location>
        <begin position="317"/>
        <end position="345"/>
    </location>
</feature>
<dbReference type="Pfam" id="PF07776">
    <property type="entry name" value="zf-AD"/>
    <property type="match status" value="1"/>
</dbReference>
<dbReference type="EMBL" id="JAACXV010000309">
    <property type="protein sequence ID" value="KAF7280318.1"/>
    <property type="molecule type" value="Genomic_DNA"/>
</dbReference>
<comment type="caution">
    <text evidence="12">The sequence shown here is derived from an EMBL/GenBank/DDBJ whole genome shotgun (WGS) entry which is preliminary data.</text>
</comment>
<dbReference type="Gene3D" id="3.30.160.60">
    <property type="entry name" value="Classic Zinc Finger"/>
    <property type="match status" value="6"/>
</dbReference>
<dbReference type="AlphaFoldDB" id="A0A834MDZ8"/>
<proteinExistence type="inferred from homology"/>
<dbReference type="InterPro" id="IPR036236">
    <property type="entry name" value="Znf_C2H2_sf"/>
</dbReference>
<feature type="domain" description="C2H2-type" evidence="10">
    <location>
        <begin position="346"/>
        <end position="374"/>
    </location>
</feature>